<evidence type="ECO:0000256" key="8">
    <source>
        <dbReference type="ARBA" id="ARBA00022989"/>
    </source>
</evidence>
<dbReference type="Pfam" id="PF17910">
    <property type="entry name" value="FeoB_Cyto"/>
    <property type="match status" value="1"/>
</dbReference>
<evidence type="ECO:0000256" key="4">
    <source>
        <dbReference type="ARBA" id="ARBA00022496"/>
    </source>
</evidence>
<dbReference type="SUPFAM" id="SSF52540">
    <property type="entry name" value="P-loop containing nucleoside triphosphate hydrolases"/>
    <property type="match status" value="1"/>
</dbReference>
<dbReference type="Gene3D" id="3.40.50.300">
    <property type="entry name" value="P-loop containing nucleotide triphosphate hydrolases"/>
    <property type="match status" value="1"/>
</dbReference>
<dbReference type="EMBL" id="SMGG01000004">
    <property type="protein sequence ID" value="TCK60663.1"/>
    <property type="molecule type" value="Genomic_DNA"/>
</dbReference>
<accession>A0A4R1K9V3</accession>
<evidence type="ECO:0000256" key="16">
    <source>
        <dbReference type="RuleBase" id="RU362098"/>
    </source>
</evidence>
<feature type="transmembrane region" description="Helical" evidence="16">
    <location>
        <begin position="352"/>
        <end position="372"/>
    </location>
</feature>
<dbReference type="AlphaFoldDB" id="A0A4R1K9V3"/>
<keyword evidence="5" id="KW-0997">Cell inner membrane</keyword>
<gene>
    <name evidence="18" type="ORF">C8D98_1542</name>
</gene>
<organism evidence="18 19">
    <name type="scientific">Seleniivibrio woodruffii</name>
    <dbReference type="NCBI Taxonomy" id="1078050"/>
    <lineage>
        <taxon>Bacteria</taxon>
        <taxon>Pseudomonadati</taxon>
        <taxon>Deferribacterota</taxon>
        <taxon>Deferribacteres</taxon>
        <taxon>Deferribacterales</taxon>
        <taxon>Geovibrionaceae</taxon>
        <taxon>Seleniivibrio</taxon>
    </lineage>
</organism>
<evidence type="ECO:0000313" key="18">
    <source>
        <dbReference type="EMBL" id="TCK60663.1"/>
    </source>
</evidence>
<evidence type="ECO:0000256" key="7">
    <source>
        <dbReference type="ARBA" id="ARBA00022741"/>
    </source>
</evidence>
<feature type="transmembrane region" description="Helical" evidence="16">
    <location>
        <begin position="675"/>
        <end position="695"/>
    </location>
</feature>
<keyword evidence="9 16" id="KW-0408">Iron</keyword>
<feature type="binding site" evidence="15">
    <location>
        <position position="22"/>
    </location>
    <ligand>
        <name>Mg(2+)</name>
        <dbReference type="ChEBI" id="CHEBI:18420"/>
        <label>1</label>
    </ligand>
</feature>
<dbReference type="GO" id="GO:0005886">
    <property type="term" value="C:plasma membrane"/>
    <property type="evidence" value="ECO:0007669"/>
    <property type="project" value="UniProtKB-SubCell"/>
</dbReference>
<evidence type="ECO:0000259" key="17">
    <source>
        <dbReference type="PROSITE" id="PS51711"/>
    </source>
</evidence>
<keyword evidence="4 16" id="KW-0410">Iron transport</keyword>
<dbReference type="PANTHER" id="PTHR43185:SF1">
    <property type="entry name" value="FE(2+) TRANSPORTER FEOB"/>
    <property type="match status" value="1"/>
</dbReference>
<feature type="binding site" evidence="14">
    <location>
        <begin position="8"/>
        <end position="15"/>
    </location>
    <ligand>
        <name>GTP</name>
        <dbReference type="ChEBI" id="CHEBI:37565"/>
        <label>1</label>
    </ligand>
</feature>
<evidence type="ECO:0000256" key="15">
    <source>
        <dbReference type="PIRSR" id="PIRSR603373-2"/>
    </source>
</evidence>
<keyword evidence="12 16" id="KW-0472">Membrane</keyword>
<dbReference type="GO" id="GO:0015093">
    <property type="term" value="F:ferrous iron transmembrane transporter activity"/>
    <property type="evidence" value="ECO:0007669"/>
    <property type="project" value="UniProtKB-UniRule"/>
</dbReference>
<dbReference type="PANTHER" id="PTHR43185">
    <property type="entry name" value="FERROUS IRON TRANSPORT PROTEIN B"/>
    <property type="match status" value="1"/>
</dbReference>
<dbReference type="InterPro" id="IPR041069">
    <property type="entry name" value="FeoB_Cyto"/>
</dbReference>
<reference evidence="18 19" key="1">
    <citation type="submission" date="2019-03" db="EMBL/GenBank/DDBJ databases">
        <title>Genomic Encyclopedia of Type Strains, Phase IV (KMG-IV): sequencing the most valuable type-strain genomes for metagenomic binning, comparative biology and taxonomic classification.</title>
        <authorList>
            <person name="Goeker M."/>
        </authorList>
    </citation>
    <scope>NUCLEOTIDE SEQUENCE [LARGE SCALE GENOMIC DNA]</scope>
    <source>
        <strain evidence="18 19">DSM 24984</strain>
    </source>
</reference>
<feature type="binding site" evidence="14">
    <location>
        <begin position="54"/>
        <end position="57"/>
    </location>
    <ligand>
        <name>GTP</name>
        <dbReference type="ChEBI" id="CHEBI:37565"/>
        <label>1</label>
    </ligand>
</feature>
<proteinExistence type="inferred from homology"/>
<feature type="binding site" evidence="15">
    <location>
        <position position="23"/>
    </location>
    <ligand>
        <name>Mg(2+)</name>
        <dbReference type="ChEBI" id="CHEBI:18420"/>
        <label>2</label>
    </ligand>
</feature>
<feature type="transmembrane region" description="Helical" evidence="16">
    <location>
        <begin position="399"/>
        <end position="418"/>
    </location>
</feature>
<keyword evidence="6 16" id="KW-0812">Transmembrane</keyword>
<dbReference type="Pfam" id="PF07664">
    <property type="entry name" value="FeoB_C"/>
    <property type="match status" value="1"/>
</dbReference>
<dbReference type="Pfam" id="PF02421">
    <property type="entry name" value="FeoB_N"/>
    <property type="match status" value="1"/>
</dbReference>
<dbReference type="Pfam" id="PF07670">
    <property type="entry name" value="Gate"/>
    <property type="match status" value="2"/>
</dbReference>
<dbReference type="InterPro" id="IPR006073">
    <property type="entry name" value="GTP-bd"/>
</dbReference>
<dbReference type="InterPro" id="IPR027417">
    <property type="entry name" value="P-loop_NTPase"/>
</dbReference>
<feature type="transmembrane region" description="Helical" evidence="16">
    <location>
        <begin position="524"/>
        <end position="544"/>
    </location>
</feature>
<feature type="binding site" evidence="15">
    <location>
        <position position="19"/>
    </location>
    <ligand>
        <name>Mg(2+)</name>
        <dbReference type="ChEBI" id="CHEBI:18420"/>
        <label>2</label>
    </ligand>
</feature>
<evidence type="ECO:0000256" key="2">
    <source>
        <dbReference type="ARBA" id="ARBA00022448"/>
    </source>
</evidence>
<evidence type="ECO:0000256" key="3">
    <source>
        <dbReference type="ARBA" id="ARBA00022475"/>
    </source>
</evidence>
<sequence length="728" mass="79768">MKSVAIAGNPNCGKTSLFNNITGANYHVANYPGVTVEKKEAKIKHNGEEFVIVDLPGTYSLSPYSLEEKVARDYVVNEKPDVIINVLDASNLERNLYMFVQFMEMGAPVMAALNMVDVAKLRKINIDIKALGEKLNVPVIETVARENKGTKELLDEVAKFGASQKKSSPLDISYGPDIDEVLVKMETKIKDAGFMTAKYLPRWVALKYLENDEQIVSEGAETGGVHHELSAMAEKLNSHIKTTQKTTAENLIADYRYGYISSILKSVVSHEDSPLDRLYLSDRIDQVLTNKVLGPMIMLGFLYLIYEFTFWASEYPVMWLESLFGWLGGVADAGMSEGLLKSLVTSGIIDGVGGVLGFAPLILFMFFAIAFLEDSGYMARTAYMLDRVFRIFGLQGNSVVSYIVSGGIAGGCAVPGVMAARTIKGEKERLITILTAPFMPCGAKLPVYALLIKAFFPENEAGAMLGITLLSWLLALSIARILGTFFVKEPDSAFVMELPPYRMPTLKGLTIHAWERCWMYVRKAGTVILAISILLWAMMTFPQLSEKQLEVYENQRQEIAAQLDPAVVEEGSSDAEEVSAPAQEYRDLIAEVDAREAGDGLANSLAGRLGKSFEPVTQFAGFDWRTNIALIAGIAAKEVVVASLGTAYSLGEVDPEETDSLADKLVKSGWTTANAISLLVFTMLYSPCFVTVVAIRKETGSTKWAMFSLVVYTLVAFIASIAAFQILS</sequence>
<dbReference type="InterPro" id="IPR050860">
    <property type="entry name" value="FeoB_GTPase"/>
</dbReference>
<protein>
    <recommendedName>
        <fullName evidence="13 16">Ferrous iron transport protein B</fullName>
    </recommendedName>
</protein>
<dbReference type="InterPro" id="IPR011640">
    <property type="entry name" value="Fe2_transport_prot_B_C"/>
</dbReference>
<keyword evidence="15" id="KW-0460">Magnesium</keyword>
<comment type="caution">
    <text evidence="18">The sequence shown here is derived from an EMBL/GenBank/DDBJ whole genome shotgun (WGS) entry which is preliminary data.</text>
</comment>
<keyword evidence="11 14" id="KW-0342">GTP-binding</keyword>
<evidence type="ECO:0000256" key="11">
    <source>
        <dbReference type="ARBA" id="ARBA00023134"/>
    </source>
</evidence>
<evidence type="ECO:0000256" key="1">
    <source>
        <dbReference type="ARBA" id="ARBA00004429"/>
    </source>
</evidence>
<dbReference type="PROSITE" id="PS51711">
    <property type="entry name" value="G_FEOB"/>
    <property type="match status" value="1"/>
</dbReference>
<keyword evidence="7 14" id="KW-0547">Nucleotide-binding</keyword>
<dbReference type="NCBIfam" id="TIGR00437">
    <property type="entry name" value="feoB"/>
    <property type="match status" value="1"/>
</dbReference>
<feature type="transmembrane region" description="Helical" evidence="16">
    <location>
        <begin position="707"/>
        <end position="727"/>
    </location>
</feature>
<keyword evidence="8 16" id="KW-1133">Transmembrane helix</keyword>
<feature type="domain" description="FeoB-type G" evidence="17">
    <location>
        <begin position="1"/>
        <end position="163"/>
    </location>
</feature>
<dbReference type="InterPro" id="IPR011642">
    <property type="entry name" value="Gate_dom"/>
</dbReference>
<feature type="binding site" evidence="14">
    <location>
        <begin position="114"/>
        <end position="117"/>
    </location>
    <ligand>
        <name>GTP</name>
        <dbReference type="ChEBI" id="CHEBI:37565"/>
        <label>1</label>
    </ligand>
</feature>
<dbReference type="GO" id="GO:0046872">
    <property type="term" value="F:metal ion binding"/>
    <property type="evidence" value="ECO:0007669"/>
    <property type="project" value="UniProtKB-KW"/>
</dbReference>
<dbReference type="InterPro" id="IPR030389">
    <property type="entry name" value="G_FEOB_dom"/>
</dbReference>
<dbReference type="PRINTS" id="PR00326">
    <property type="entry name" value="GTP1OBG"/>
</dbReference>
<feature type="transmembrane region" description="Helical" evidence="16">
    <location>
        <begin position="292"/>
        <end position="311"/>
    </location>
</feature>
<dbReference type="RefSeq" id="WP_132873534.1">
    <property type="nucleotide sequence ID" value="NZ_SMGG01000004.1"/>
</dbReference>
<dbReference type="OrthoDB" id="9809127at2"/>
<keyword evidence="15" id="KW-0479">Metal-binding</keyword>
<dbReference type="CDD" id="cd01879">
    <property type="entry name" value="FeoB"/>
    <property type="match status" value="1"/>
</dbReference>
<comment type="similarity">
    <text evidence="16">Belongs to the TRAFAC class TrmE-Era-EngA-EngB-Septin-like GTPase superfamily. FeoB GTPase (TC 9.A.8) family.</text>
</comment>
<evidence type="ECO:0000256" key="12">
    <source>
        <dbReference type="ARBA" id="ARBA00023136"/>
    </source>
</evidence>
<feature type="binding site" evidence="14">
    <location>
        <begin position="33"/>
        <end position="37"/>
    </location>
    <ligand>
        <name>GTP</name>
        <dbReference type="ChEBI" id="CHEBI:37565"/>
        <label>1</label>
    </ligand>
</feature>
<dbReference type="NCBIfam" id="TIGR00231">
    <property type="entry name" value="small_GTP"/>
    <property type="match status" value="1"/>
</dbReference>
<feature type="transmembrane region" description="Helical" evidence="16">
    <location>
        <begin position="430"/>
        <end position="451"/>
    </location>
</feature>
<dbReference type="Gene3D" id="1.10.287.1770">
    <property type="match status" value="1"/>
</dbReference>
<dbReference type="Proteomes" id="UP000294614">
    <property type="component" value="Unassembled WGS sequence"/>
</dbReference>
<evidence type="ECO:0000256" key="13">
    <source>
        <dbReference type="NCBIfam" id="TIGR00437"/>
    </source>
</evidence>
<keyword evidence="10" id="KW-0406">Ion transport</keyword>
<keyword evidence="3" id="KW-1003">Cell membrane</keyword>
<comment type="subcellular location">
    <subcellularLocation>
        <location evidence="1 16">Cell inner membrane</location>
        <topology evidence="1 16">Multi-pass membrane protein</topology>
    </subcellularLocation>
</comment>
<name>A0A4R1K9V3_9BACT</name>
<evidence type="ECO:0000256" key="10">
    <source>
        <dbReference type="ARBA" id="ARBA00023065"/>
    </source>
</evidence>
<dbReference type="FunFam" id="3.40.50.300:FF:000426">
    <property type="entry name" value="Ferrous iron transport protein B"/>
    <property type="match status" value="1"/>
</dbReference>
<keyword evidence="2 16" id="KW-0813">Transport</keyword>
<keyword evidence="19" id="KW-1185">Reference proteome</keyword>
<dbReference type="InterPro" id="IPR005225">
    <property type="entry name" value="Small_GTP-bd"/>
</dbReference>
<evidence type="ECO:0000313" key="19">
    <source>
        <dbReference type="Proteomes" id="UP000294614"/>
    </source>
</evidence>
<evidence type="ECO:0000256" key="14">
    <source>
        <dbReference type="PIRSR" id="PIRSR603373-1"/>
    </source>
</evidence>
<comment type="function">
    <text evidence="16">Probable transporter of a GTP-driven Fe(2+) uptake system.</text>
</comment>
<dbReference type="InterPro" id="IPR003373">
    <property type="entry name" value="Fe2_transport_prot-B"/>
</dbReference>
<feature type="transmembrane region" description="Helical" evidence="16">
    <location>
        <begin position="463"/>
        <end position="487"/>
    </location>
</feature>
<evidence type="ECO:0000256" key="9">
    <source>
        <dbReference type="ARBA" id="ARBA00023004"/>
    </source>
</evidence>
<dbReference type="GO" id="GO:0005525">
    <property type="term" value="F:GTP binding"/>
    <property type="evidence" value="ECO:0007669"/>
    <property type="project" value="UniProtKB-KW"/>
</dbReference>
<evidence type="ECO:0000256" key="5">
    <source>
        <dbReference type="ARBA" id="ARBA00022519"/>
    </source>
</evidence>
<evidence type="ECO:0000256" key="6">
    <source>
        <dbReference type="ARBA" id="ARBA00022692"/>
    </source>
</evidence>